<reference evidence="1" key="1">
    <citation type="journal article" date="2021" name="Proc. Natl. Acad. Sci. U.S.A.">
        <title>A Catalog of Tens of Thousands of Viruses from Human Metagenomes Reveals Hidden Associations with Chronic Diseases.</title>
        <authorList>
            <person name="Tisza M.J."/>
            <person name="Buck C.B."/>
        </authorList>
    </citation>
    <scope>NUCLEOTIDE SEQUENCE</scope>
    <source>
        <strain evidence="1">CtxMM9</strain>
    </source>
</reference>
<organism evidence="1">
    <name type="scientific">Siphoviridae sp. ctxMM9</name>
    <dbReference type="NCBI Taxonomy" id="2827973"/>
    <lineage>
        <taxon>Viruses</taxon>
        <taxon>Duplodnaviria</taxon>
        <taxon>Heunggongvirae</taxon>
        <taxon>Uroviricota</taxon>
        <taxon>Caudoviricetes</taxon>
    </lineage>
</organism>
<proteinExistence type="predicted"/>
<evidence type="ECO:0000313" key="1">
    <source>
        <dbReference type="EMBL" id="DAF58848.1"/>
    </source>
</evidence>
<dbReference type="EMBL" id="BK032759">
    <property type="protein sequence ID" value="DAF58848.1"/>
    <property type="molecule type" value="Genomic_DNA"/>
</dbReference>
<accession>A0A8S5T6W6</accession>
<sequence length="161" mass="19368">MRNTENGIFFDSQKEYFEWLNKRAQEQKKENPEAAESSTSIPLGSNYELNQNIINQLSTLTLNRTARKRLKRWYYNQNKTEYFMFLCNDWKYYTVFHTNNFDNYQGFEKEFCEIVNDLGEVKVFEEDNNGAFAVWITDKEDSSIVRCFYLFPYDRGVVEIE</sequence>
<name>A0A8S5T6W6_9CAUD</name>
<protein>
    <submittedName>
        <fullName evidence="1">Uncharacterized protein</fullName>
    </submittedName>
</protein>